<evidence type="ECO:0000256" key="3">
    <source>
        <dbReference type="ARBA" id="ARBA00022833"/>
    </source>
</evidence>
<dbReference type="GO" id="GO:0043067">
    <property type="term" value="P:regulation of programmed cell death"/>
    <property type="evidence" value="ECO:0007669"/>
    <property type="project" value="TreeGrafter"/>
</dbReference>
<dbReference type="Proteomes" id="UP000250235">
    <property type="component" value="Unassembled WGS sequence"/>
</dbReference>
<dbReference type="Pfam" id="PF13920">
    <property type="entry name" value="zf-C3HC4_3"/>
    <property type="match status" value="1"/>
</dbReference>
<evidence type="ECO:0000259" key="7">
    <source>
        <dbReference type="PROSITE" id="PS50089"/>
    </source>
</evidence>
<keyword evidence="5" id="KW-0175">Coiled coil</keyword>
<dbReference type="InterPro" id="IPR013083">
    <property type="entry name" value="Znf_RING/FYVE/PHD"/>
</dbReference>
<dbReference type="PROSITE" id="PS50089">
    <property type="entry name" value="ZF_RING_2"/>
    <property type="match status" value="1"/>
</dbReference>
<dbReference type="OrthoDB" id="1711136at2759"/>
<reference evidence="8 9" key="1">
    <citation type="journal article" date="2015" name="Proc. Natl. Acad. Sci. U.S.A.">
        <title>The resurrection genome of Boea hygrometrica: A blueprint for survival of dehydration.</title>
        <authorList>
            <person name="Xiao L."/>
            <person name="Yang G."/>
            <person name="Zhang L."/>
            <person name="Yang X."/>
            <person name="Zhao S."/>
            <person name="Ji Z."/>
            <person name="Zhou Q."/>
            <person name="Hu M."/>
            <person name="Wang Y."/>
            <person name="Chen M."/>
            <person name="Xu Y."/>
            <person name="Jin H."/>
            <person name="Xiao X."/>
            <person name="Hu G."/>
            <person name="Bao F."/>
            <person name="Hu Y."/>
            <person name="Wan P."/>
            <person name="Li L."/>
            <person name="Deng X."/>
            <person name="Kuang T."/>
            <person name="Xiang C."/>
            <person name="Zhu J.K."/>
            <person name="Oliver M.J."/>
            <person name="He Y."/>
        </authorList>
    </citation>
    <scope>NUCLEOTIDE SEQUENCE [LARGE SCALE GENOMIC DNA]</scope>
    <source>
        <strain evidence="9">cv. XS01</strain>
    </source>
</reference>
<sequence length="289" mass="31992">MMMNDVEGNGNFYAGALLYGMVAPAAGTVFPAYGSPINDKVAAMKCDSGLTYAAVPVSRKRSRDAAATPLHPSLNQIGNNGYAGAFTFLGEDLTFQIQQQQMEVDRFVSQHTEKARMEIEERLKRYSYSRCITAAVEDEIINKMKAKEEEIQKIGKLNSALEERVKVLSIENQIWRDLAQSNEAAANALRSSLEQVIAEHRRVEEAESIDDAQSSCCGESTERPTLARTSSIDGRYMICRRCGEEESCVLLLPCRHLCLCTVCGSSLHICPLCKSPKTASVHVNMSYKY</sequence>
<dbReference type="PANTHER" id="PTHR42647:SF12">
    <property type="entry name" value="BOI-RELATED E3 UBIQUITIN-PROTEIN LIGASE 2-RELATED"/>
    <property type="match status" value="1"/>
</dbReference>
<dbReference type="GO" id="GO:0004842">
    <property type="term" value="F:ubiquitin-protein transferase activity"/>
    <property type="evidence" value="ECO:0007669"/>
    <property type="project" value="TreeGrafter"/>
</dbReference>
<evidence type="ECO:0000256" key="5">
    <source>
        <dbReference type="SAM" id="Coils"/>
    </source>
</evidence>
<evidence type="ECO:0000313" key="9">
    <source>
        <dbReference type="Proteomes" id="UP000250235"/>
    </source>
</evidence>
<feature type="transmembrane region" description="Helical" evidence="6">
    <location>
        <begin position="12"/>
        <end position="34"/>
    </location>
</feature>
<gene>
    <name evidence="8" type="ORF">F511_14274</name>
</gene>
<protein>
    <recommendedName>
        <fullName evidence="7">RING-type domain-containing protein</fullName>
    </recommendedName>
</protein>
<name>A0A2Z7BPP5_9LAMI</name>
<dbReference type="CDD" id="cd16649">
    <property type="entry name" value="mRING-HC-C3HC5_CGRF1-like"/>
    <property type="match status" value="1"/>
</dbReference>
<keyword evidence="6" id="KW-1133">Transmembrane helix</keyword>
<dbReference type="PANTHER" id="PTHR42647">
    <property type="entry name" value="SBP (S-RIBONUCLEASE BINDING PROTEIN) FAMILY PROTEIN"/>
    <property type="match status" value="1"/>
</dbReference>
<dbReference type="InterPro" id="IPR001841">
    <property type="entry name" value="Znf_RING"/>
</dbReference>
<feature type="domain" description="RING-type" evidence="7">
    <location>
        <begin position="239"/>
        <end position="274"/>
    </location>
</feature>
<keyword evidence="6" id="KW-0472">Membrane</keyword>
<feature type="coiled-coil region" evidence="5">
    <location>
        <begin position="144"/>
        <end position="206"/>
    </location>
</feature>
<keyword evidence="3" id="KW-0862">Zinc</keyword>
<dbReference type="GO" id="GO:0008270">
    <property type="term" value="F:zinc ion binding"/>
    <property type="evidence" value="ECO:0007669"/>
    <property type="project" value="UniProtKB-KW"/>
</dbReference>
<evidence type="ECO:0000256" key="1">
    <source>
        <dbReference type="ARBA" id="ARBA00022723"/>
    </source>
</evidence>
<keyword evidence="6" id="KW-0812">Transmembrane</keyword>
<organism evidence="8 9">
    <name type="scientific">Dorcoceras hygrometricum</name>
    <dbReference type="NCBI Taxonomy" id="472368"/>
    <lineage>
        <taxon>Eukaryota</taxon>
        <taxon>Viridiplantae</taxon>
        <taxon>Streptophyta</taxon>
        <taxon>Embryophyta</taxon>
        <taxon>Tracheophyta</taxon>
        <taxon>Spermatophyta</taxon>
        <taxon>Magnoliopsida</taxon>
        <taxon>eudicotyledons</taxon>
        <taxon>Gunneridae</taxon>
        <taxon>Pentapetalae</taxon>
        <taxon>asterids</taxon>
        <taxon>lamiids</taxon>
        <taxon>Lamiales</taxon>
        <taxon>Gesneriaceae</taxon>
        <taxon>Didymocarpoideae</taxon>
        <taxon>Trichosporeae</taxon>
        <taxon>Loxocarpinae</taxon>
        <taxon>Dorcoceras</taxon>
    </lineage>
</organism>
<dbReference type="Gene3D" id="3.30.40.10">
    <property type="entry name" value="Zinc/RING finger domain, C3HC4 (zinc finger)"/>
    <property type="match status" value="1"/>
</dbReference>
<evidence type="ECO:0000256" key="6">
    <source>
        <dbReference type="SAM" id="Phobius"/>
    </source>
</evidence>
<evidence type="ECO:0000256" key="4">
    <source>
        <dbReference type="PROSITE-ProRule" id="PRU00175"/>
    </source>
</evidence>
<dbReference type="EMBL" id="KV003914">
    <property type="protein sequence ID" value="KZV36256.1"/>
    <property type="molecule type" value="Genomic_DNA"/>
</dbReference>
<dbReference type="AlphaFoldDB" id="A0A2Z7BPP5"/>
<evidence type="ECO:0000313" key="8">
    <source>
        <dbReference type="EMBL" id="KZV36256.1"/>
    </source>
</evidence>
<keyword evidence="1" id="KW-0479">Metal-binding</keyword>
<evidence type="ECO:0000256" key="2">
    <source>
        <dbReference type="ARBA" id="ARBA00022771"/>
    </source>
</evidence>
<keyword evidence="9" id="KW-1185">Reference proteome</keyword>
<proteinExistence type="predicted"/>
<keyword evidence="2 4" id="KW-0863">Zinc-finger</keyword>
<accession>A0A2Z7BPP5</accession>